<sequence length="202" mass="21889">MARRVVVLRNAVHCTVFAVPTVPADLSSVLRSADVMPVVTIIMRNAMRATLASMPPRILFLLLDETYLALRCCLSRGAVSCAFRFSGINVGSLIAFVVTKQVTVLRNTGCVTVFSIPVWMINPSSRVWIACKMTSAIISFNTVEVTVWTIPVSGAYFASIYSAFVMSHGVIPGHAVHSAVFAKPVWEAFFGSGALLTNIMTE</sequence>
<gene>
    <name evidence="1" type="ORF">P5673_025609</name>
</gene>
<reference evidence="1" key="2">
    <citation type="journal article" date="2023" name="Science">
        <title>Genomic signatures of disease resistance in endangered staghorn corals.</title>
        <authorList>
            <person name="Vollmer S.V."/>
            <person name="Selwyn J.D."/>
            <person name="Despard B.A."/>
            <person name="Roesel C.L."/>
        </authorList>
    </citation>
    <scope>NUCLEOTIDE SEQUENCE</scope>
    <source>
        <strain evidence="1">K2</strain>
    </source>
</reference>
<accession>A0AAD9Q1T1</accession>
<dbReference type="AlphaFoldDB" id="A0AAD9Q1T1"/>
<reference evidence="1" key="1">
    <citation type="journal article" date="2023" name="G3 (Bethesda)">
        <title>Whole genome assembly and annotation of the endangered Caribbean coral Acropora cervicornis.</title>
        <authorList>
            <person name="Selwyn J.D."/>
            <person name="Vollmer S.V."/>
        </authorList>
    </citation>
    <scope>NUCLEOTIDE SEQUENCE</scope>
    <source>
        <strain evidence="1">K2</strain>
    </source>
</reference>
<evidence type="ECO:0000313" key="2">
    <source>
        <dbReference type="Proteomes" id="UP001249851"/>
    </source>
</evidence>
<organism evidence="1 2">
    <name type="scientific">Acropora cervicornis</name>
    <name type="common">Staghorn coral</name>
    <dbReference type="NCBI Taxonomy" id="6130"/>
    <lineage>
        <taxon>Eukaryota</taxon>
        <taxon>Metazoa</taxon>
        <taxon>Cnidaria</taxon>
        <taxon>Anthozoa</taxon>
        <taxon>Hexacorallia</taxon>
        <taxon>Scleractinia</taxon>
        <taxon>Astrocoeniina</taxon>
        <taxon>Acroporidae</taxon>
        <taxon>Acropora</taxon>
    </lineage>
</organism>
<name>A0AAD9Q1T1_ACRCE</name>
<dbReference type="EMBL" id="JARQWQ010000080">
    <property type="protein sequence ID" value="KAK2553152.1"/>
    <property type="molecule type" value="Genomic_DNA"/>
</dbReference>
<keyword evidence="2" id="KW-1185">Reference proteome</keyword>
<proteinExistence type="predicted"/>
<protein>
    <submittedName>
        <fullName evidence="1">Uncharacterized protein</fullName>
    </submittedName>
</protein>
<evidence type="ECO:0000313" key="1">
    <source>
        <dbReference type="EMBL" id="KAK2553152.1"/>
    </source>
</evidence>
<comment type="caution">
    <text evidence="1">The sequence shown here is derived from an EMBL/GenBank/DDBJ whole genome shotgun (WGS) entry which is preliminary data.</text>
</comment>
<dbReference type="Proteomes" id="UP001249851">
    <property type="component" value="Unassembled WGS sequence"/>
</dbReference>